<dbReference type="CDD" id="cd01647">
    <property type="entry name" value="RT_LTR"/>
    <property type="match status" value="1"/>
</dbReference>
<dbReference type="Proteomes" id="UP000035680">
    <property type="component" value="Unassembled WGS sequence"/>
</dbReference>
<evidence type="ECO:0000259" key="2">
    <source>
        <dbReference type="Pfam" id="PF17919"/>
    </source>
</evidence>
<dbReference type="Pfam" id="PF17919">
    <property type="entry name" value="RT_RNaseH_2"/>
    <property type="match status" value="1"/>
</dbReference>
<feature type="domain" description="Reverse transcriptase" evidence="1">
    <location>
        <begin position="8"/>
        <end position="166"/>
    </location>
</feature>
<dbReference type="STRING" id="75913.A0A0K0FNQ3"/>
<accession>A0A0K0FNQ3</accession>
<protein>
    <submittedName>
        <fullName evidence="4">Reverse transcriptase domain-containing protein</fullName>
    </submittedName>
</protein>
<feature type="domain" description="Reverse transcriptase/retrotransposon-derived protein RNase H-like" evidence="2">
    <location>
        <begin position="218"/>
        <end position="311"/>
    </location>
</feature>
<sequence length="423" mass="49284">MPIIILNKSVGRKRVIGDMRSINSIVQPIYYSFPLINHAILKMRNCNCYTKLDCNNAYFQISVPVESQKYLTVKTPFGDYQFKRMVQRYINSSSEFHRLGEKILHGLEEFCTNYIDDIVIHTVGSLEFHISKVKEVLLRMHFADLRISFDKCSFFGRSVKYLGFHINENGSMPHEGNIKPFLRRLFPESKKALKSLVASANYYRNYIENFAEITKLIWNDDVKESYEKLINAMSNPKFCHYPVHKDDFILTTDSSNHSIRGVLSQLRNDKEVPISFYSKRLSPTKRKRCATYKELMAISRCFRHFKYYFGGIDKHYLELTNDLAVFDNRIHYVKGSSNVVADDLSRETYNPNDLEFSGDEDESDIKVNVIKCIKVADFFDRVNIDAYNTDENSDCDNVSDDELINTIESNVLKNQNNVMIKHK</sequence>
<evidence type="ECO:0000313" key="3">
    <source>
        <dbReference type="Proteomes" id="UP000035680"/>
    </source>
</evidence>
<dbReference type="Gene3D" id="3.10.20.370">
    <property type="match status" value="1"/>
</dbReference>
<dbReference type="InterPro" id="IPR043502">
    <property type="entry name" value="DNA/RNA_pol_sf"/>
</dbReference>
<dbReference type="Pfam" id="PF00078">
    <property type="entry name" value="RVT_1"/>
    <property type="match status" value="1"/>
</dbReference>
<reference evidence="3" key="1">
    <citation type="submission" date="2014-07" db="EMBL/GenBank/DDBJ databases">
        <authorList>
            <person name="Martin A.A"/>
            <person name="De Silva N."/>
        </authorList>
    </citation>
    <scope>NUCLEOTIDE SEQUENCE</scope>
</reference>
<dbReference type="InterPro" id="IPR043128">
    <property type="entry name" value="Rev_trsase/Diguanyl_cyclase"/>
</dbReference>
<name>A0A0K0FNQ3_STRVS</name>
<keyword evidence="3" id="KW-1185">Reference proteome</keyword>
<dbReference type="InterPro" id="IPR051320">
    <property type="entry name" value="Viral_Replic_Matur_Polypro"/>
</dbReference>
<dbReference type="SUPFAM" id="SSF56672">
    <property type="entry name" value="DNA/RNA polymerases"/>
    <property type="match status" value="1"/>
</dbReference>
<reference evidence="4" key="2">
    <citation type="submission" date="2015-08" db="UniProtKB">
        <authorList>
            <consortium name="WormBaseParasite"/>
        </authorList>
    </citation>
    <scope>IDENTIFICATION</scope>
</reference>
<dbReference type="PANTHER" id="PTHR33064:SF37">
    <property type="entry name" value="RIBONUCLEASE H"/>
    <property type="match status" value="1"/>
</dbReference>
<dbReference type="WBParaSite" id="SVE_1063300.1">
    <property type="protein sequence ID" value="SVE_1063300.1"/>
    <property type="gene ID" value="SVE_1063300"/>
</dbReference>
<dbReference type="InterPro" id="IPR041577">
    <property type="entry name" value="RT_RNaseH_2"/>
</dbReference>
<organism evidence="3 4">
    <name type="scientific">Strongyloides venezuelensis</name>
    <name type="common">Threadworm</name>
    <dbReference type="NCBI Taxonomy" id="75913"/>
    <lineage>
        <taxon>Eukaryota</taxon>
        <taxon>Metazoa</taxon>
        <taxon>Ecdysozoa</taxon>
        <taxon>Nematoda</taxon>
        <taxon>Chromadorea</taxon>
        <taxon>Rhabditida</taxon>
        <taxon>Tylenchina</taxon>
        <taxon>Panagrolaimomorpha</taxon>
        <taxon>Strongyloidoidea</taxon>
        <taxon>Strongyloididae</taxon>
        <taxon>Strongyloides</taxon>
    </lineage>
</organism>
<dbReference type="AlphaFoldDB" id="A0A0K0FNQ3"/>
<dbReference type="InterPro" id="IPR000477">
    <property type="entry name" value="RT_dom"/>
</dbReference>
<dbReference type="Gene3D" id="3.30.70.270">
    <property type="match status" value="2"/>
</dbReference>
<proteinExistence type="predicted"/>
<evidence type="ECO:0000259" key="1">
    <source>
        <dbReference type="Pfam" id="PF00078"/>
    </source>
</evidence>
<dbReference type="PANTHER" id="PTHR33064">
    <property type="entry name" value="POL PROTEIN"/>
    <property type="match status" value="1"/>
</dbReference>
<evidence type="ECO:0000313" key="4">
    <source>
        <dbReference type="WBParaSite" id="SVE_1063300.1"/>
    </source>
</evidence>